<keyword evidence="6 7" id="KW-0472">Membrane</keyword>
<evidence type="ECO:0000256" key="4">
    <source>
        <dbReference type="ARBA" id="ARBA00022692"/>
    </source>
</evidence>
<accession>A0AA90PQG5</accession>
<sequence>MKFLQKYFQLDQNHTNIKTEALAGFTIFLTMLYIIPVGSQILSEAGMPKNELITVISLVTALATLLTGLWANTPVAMSVGMGLVAYFTYGLVQGMGLSWQQGLGAVFLSGVIFIIISFTRIRVWIMQSIPKDLRFALCAGLGAFIATIGFKSLGFITITSSGLMTLGNISSPHILIGIFGVIVMLLLHTLKIQGAFIIGILLCSAISWILGYSSLPSEIFSSPSSISSIAMKFDLVGIMNVALIPAIIALLITDLFDSLGTLAGVGAKAKMFQDVSGKDKKLEKTLQADAIATTAGAMFGVSTTTAFLESSAGVAVGGRTGLTAIFTAVLFGLTLFLLPIFSAIPDYAIYPTLIVVGALMFAEIRHIDFSDLPICVASFFTIILMPLSSSITTGLASGFIVYVLMCAFKKQWKRINPGVIILFVISLIPFIFQN</sequence>
<evidence type="ECO:0000256" key="7">
    <source>
        <dbReference type="SAM" id="Phobius"/>
    </source>
</evidence>
<feature type="transmembrane region" description="Helical" evidence="7">
    <location>
        <begin position="21"/>
        <end position="41"/>
    </location>
</feature>
<dbReference type="GO" id="GO:0005886">
    <property type="term" value="C:plasma membrane"/>
    <property type="evidence" value="ECO:0007669"/>
    <property type="project" value="TreeGrafter"/>
</dbReference>
<evidence type="ECO:0000256" key="6">
    <source>
        <dbReference type="ARBA" id="ARBA00023136"/>
    </source>
</evidence>
<dbReference type="RefSeq" id="WP_305516673.1">
    <property type="nucleotide sequence ID" value="NZ_JAUPEV010000003.1"/>
</dbReference>
<reference evidence="8" key="2">
    <citation type="submission" date="2023-07" db="EMBL/GenBank/DDBJ databases">
        <authorList>
            <person name="Aydin F."/>
            <person name="Tarhane S."/>
            <person name="Saticioglu I.B."/>
            <person name="Karakaya E."/>
            <person name="Abay S."/>
            <person name="Guran O."/>
            <person name="Bozkurt E."/>
            <person name="Uzum N."/>
            <person name="Olgun K."/>
            <person name="Jablonski D."/>
        </authorList>
    </citation>
    <scope>NUCLEOTIDE SEQUENCE</scope>
    <source>
        <strain evidence="8">Faydin-H75</strain>
    </source>
</reference>
<feature type="transmembrane region" description="Helical" evidence="7">
    <location>
        <begin position="320"/>
        <end position="341"/>
    </location>
</feature>
<comment type="subcellular location">
    <subcellularLocation>
        <location evidence="1">Endomembrane system</location>
        <topology evidence="1">Multi-pass membrane protein</topology>
    </subcellularLocation>
</comment>
<evidence type="ECO:0000313" key="8">
    <source>
        <dbReference type="EMBL" id="MDO7252828.1"/>
    </source>
</evidence>
<feature type="transmembrane region" description="Helical" evidence="7">
    <location>
        <begin position="286"/>
        <end position="308"/>
    </location>
</feature>
<dbReference type="PANTHER" id="PTHR43337">
    <property type="entry name" value="XANTHINE/URACIL PERMEASE C887.17-RELATED"/>
    <property type="match status" value="1"/>
</dbReference>
<reference evidence="9 11" key="1">
    <citation type="submission" date="2023-07" db="EMBL/GenBank/DDBJ databases">
        <title>Unpublished Manusciprt.</title>
        <authorList>
            <person name="Aydin F."/>
            <person name="Tarhane S."/>
            <person name="Saticioglu I.B."/>
            <person name="Karakaya E."/>
            <person name="Abay S."/>
            <person name="Guran O."/>
            <person name="Bozkurt E."/>
            <person name="Uzum N."/>
            <person name="Olgun K."/>
            <person name="Jablonski D."/>
        </authorList>
    </citation>
    <scope>NUCLEOTIDE SEQUENCE</scope>
    <source>
        <strain evidence="11">faydin-H75</strain>
        <strain evidence="9">Faydin-H76</strain>
    </source>
</reference>
<feature type="transmembrane region" description="Helical" evidence="7">
    <location>
        <begin position="78"/>
        <end position="97"/>
    </location>
</feature>
<feature type="transmembrane region" description="Helical" evidence="7">
    <location>
        <begin position="170"/>
        <end position="187"/>
    </location>
</feature>
<keyword evidence="4 7" id="KW-0812">Transmembrane</keyword>
<dbReference type="AlphaFoldDB" id="A0AA90PQG5"/>
<feature type="transmembrane region" description="Helical" evidence="7">
    <location>
        <begin position="53"/>
        <end position="71"/>
    </location>
</feature>
<evidence type="ECO:0000256" key="1">
    <source>
        <dbReference type="ARBA" id="ARBA00004127"/>
    </source>
</evidence>
<feature type="transmembrane region" description="Helical" evidence="7">
    <location>
        <begin position="235"/>
        <end position="265"/>
    </location>
</feature>
<evidence type="ECO:0000256" key="5">
    <source>
        <dbReference type="ARBA" id="ARBA00022989"/>
    </source>
</evidence>
<evidence type="ECO:0000313" key="10">
    <source>
        <dbReference type="Proteomes" id="UP001177258"/>
    </source>
</evidence>
<feature type="transmembrane region" description="Helical" evidence="7">
    <location>
        <begin position="348"/>
        <end position="367"/>
    </location>
</feature>
<dbReference type="GO" id="GO:0012505">
    <property type="term" value="C:endomembrane system"/>
    <property type="evidence" value="ECO:0007669"/>
    <property type="project" value="UniProtKB-SubCell"/>
</dbReference>
<keyword evidence="5 7" id="KW-1133">Transmembrane helix</keyword>
<feature type="transmembrane region" description="Helical" evidence="7">
    <location>
        <begin position="415"/>
        <end position="432"/>
    </location>
</feature>
<organism evidence="9 10">
    <name type="scientific">Helicobacter cappadocius</name>
    <dbReference type="NCBI Taxonomy" id="3063998"/>
    <lineage>
        <taxon>Bacteria</taxon>
        <taxon>Pseudomonadati</taxon>
        <taxon>Campylobacterota</taxon>
        <taxon>Epsilonproteobacteria</taxon>
        <taxon>Campylobacterales</taxon>
        <taxon>Helicobacteraceae</taxon>
        <taxon>Helicobacter</taxon>
    </lineage>
</organism>
<name>A0AA90PQG5_9HELI</name>
<reference evidence="8 10" key="3">
    <citation type="journal article" date="2024" name="Syst. Appl. Microbiol.">
        <title>Helicobacter cappadocius sp. nov., from lizards: The first psychrotrophic Helicobacter species.</title>
        <authorList>
            <person name="Aydin F."/>
            <person name="Tarhane S."/>
            <person name="Karakaya E."/>
            <person name="Abay S."/>
            <person name="Kayman T."/>
            <person name="Guran O."/>
            <person name="Bozkurt E."/>
            <person name="Uzum N."/>
            <person name="Avci A."/>
            <person name="Olgun K."/>
            <person name="Jablonski D."/>
            <person name="Guran C."/>
            <person name="Burcin Saticioglu I."/>
        </authorList>
    </citation>
    <scope>NUCLEOTIDE SEQUENCE [LARGE SCALE GENOMIC DNA]</scope>
    <source>
        <strain evidence="8">Faydin-H75</strain>
        <strain evidence="10">faydin-H76</strain>
    </source>
</reference>
<evidence type="ECO:0000313" key="11">
    <source>
        <dbReference type="Proteomes" id="UP001240777"/>
    </source>
</evidence>
<gene>
    <name evidence="8" type="ORF">Q5I04_02730</name>
    <name evidence="9" type="ORF">Q5I06_03660</name>
</gene>
<dbReference type="EMBL" id="JAUYZK010000004">
    <property type="protein sequence ID" value="MDP2538871.1"/>
    <property type="molecule type" value="Genomic_DNA"/>
</dbReference>
<evidence type="ECO:0000256" key="3">
    <source>
        <dbReference type="ARBA" id="ARBA00022448"/>
    </source>
</evidence>
<dbReference type="PANTHER" id="PTHR43337:SF1">
    <property type="entry name" value="XANTHINE_URACIL PERMEASE C887.17-RELATED"/>
    <property type="match status" value="1"/>
</dbReference>
<dbReference type="InterPro" id="IPR006043">
    <property type="entry name" value="NCS2"/>
</dbReference>
<evidence type="ECO:0000313" key="9">
    <source>
        <dbReference type="EMBL" id="MDP2538871.1"/>
    </source>
</evidence>
<dbReference type="InterPro" id="IPR045018">
    <property type="entry name" value="Azg-like"/>
</dbReference>
<dbReference type="Proteomes" id="UP001177258">
    <property type="component" value="Unassembled WGS sequence"/>
</dbReference>
<proteinExistence type="inferred from homology"/>
<keyword evidence="3" id="KW-0813">Transport</keyword>
<comment type="caution">
    <text evidence="9">The sequence shown here is derived from an EMBL/GenBank/DDBJ whole genome shotgun (WGS) entry which is preliminary data.</text>
</comment>
<keyword evidence="11" id="KW-1185">Reference proteome</keyword>
<dbReference type="Pfam" id="PF00860">
    <property type="entry name" value="Xan_ur_permease"/>
    <property type="match status" value="1"/>
</dbReference>
<feature type="transmembrane region" description="Helical" evidence="7">
    <location>
        <begin position="135"/>
        <end position="158"/>
    </location>
</feature>
<comment type="similarity">
    <text evidence="2">Belongs to the nucleobase:cation symporter-2 (NCS2) (TC 2.A.40) family. Azg-like subfamily.</text>
</comment>
<feature type="transmembrane region" description="Helical" evidence="7">
    <location>
        <begin position="103"/>
        <end position="123"/>
    </location>
</feature>
<protein>
    <submittedName>
        <fullName evidence="9">NCS2 family permease</fullName>
    </submittedName>
</protein>
<dbReference type="Proteomes" id="UP001240777">
    <property type="component" value="Unassembled WGS sequence"/>
</dbReference>
<dbReference type="GO" id="GO:0005345">
    <property type="term" value="F:purine nucleobase transmembrane transporter activity"/>
    <property type="evidence" value="ECO:0007669"/>
    <property type="project" value="TreeGrafter"/>
</dbReference>
<feature type="transmembrane region" description="Helical" evidence="7">
    <location>
        <begin position="194"/>
        <end position="215"/>
    </location>
</feature>
<evidence type="ECO:0000256" key="2">
    <source>
        <dbReference type="ARBA" id="ARBA00005697"/>
    </source>
</evidence>
<dbReference type="EMBL" id="JAUPEV010000003">
    <property type="protein sequence ID" value="MDO7252828.1"/>
    <property type="molecule type" value="Genomic_DNA"/>
</dbReference>
<feature type="transmembrane region" description="Helical" evidence="7">
    <location>
        <begin position="379"/>
        <end position="403"/>
    </location>
</feature>